<sequence length="90" mass="9973">MCKHYNCLGNHVKGVNEISCYRCDADYDGCTGLDKHGGGARAGLNRYYKPEPKAATTENTTVQPVVQPQKTQLEIYKELIQTKEIGIKIG</sequence>
<accession>A0A150J276</accession>
<protein>
    <submittedName>
        <fullName evidence="1">Uncharacterized protein</fullName>
    </submittedName>
</protein>
<dbReference type="EMBL" id="LNGC01000061">
    <property type="protein sequence ID" value="KYC51330.1"/>
    <property type="molecule type" value="Genomic_DNA"/>
</dbReference>
<evidence type="ECO:0000313" key="1">
    <source>
        <dbReference type="EMBL" id="KYC51330.1"/>
    </source>
</evidence>
<name>A0A150J276_9EURY</name>
<proteinExistence type="predicted"/>
<organism evidence="1 2">
    <name type="scientific">Candidatus Methanofastidiosum methylothiophilum</name>
    <dbReference type="NCBI Taxonomy" id="1705564"/>
    <lineage>
        <taxon>Archaea</taxon>
        <taxon>Methanobacteriati</taxon>
        <taxon>Methanobacteriota</taxon>
        <taxon>Stenosarchaea group</taxon>
        <taxon>Candidatus Methanofastidiosia</taxon>
        <taxon>Candidatus Methanofastidiosales</taxon>
        <taxon>Candidatus Methanofastidiosaceae</taxon>
        <taxon>Candidatus Methanofastidiosum</taxon>
    </lineage>
</organism>
<dbReference type="Proteomes" id="UP000075398">
    <property type="component" value="Unassembled WGS sequence"/>
</dbReference>
<dbReference type="AlphaFoldDB" id="A0A150J276"/>
<gene>
    <name evidence="1" type="ORF">AMQ22_01332</name>
</gene>
<comment type="caution">
    <text evidence="1">The sequence shown here is derived from an EMBL/GenBank/DDBJ whole genome shotgun (WGS) entry which is preliminary data.</text>
</comment>
<reference evidence="1 2" key="1">
    <citation type="journal article" date="2016" name="ISME J.">
        <title>Chasing the elusive Euryarchaeota class WSA2: genomes reveal a uniquely fastidious methyl-reducing methanogen.</title>
        <authorList>
            <person name="Nobu M.K."/>
            <person name="Narihiro T."/>
            <person name="Kuroda K."/>
            <person name="Mei R."/>
            <person name="Liu W.T."/>
        </authorList>
    </citation>
    <scope>NUCLEOTIDE SEQUENCE [LARGE SCALE GENOMIC DNA]</scope>
    <source>
        <strain evidence="1">U1lsi0528_Bin055</strain>
    </source>
</reference>
<evidence type="ECO:0000313" key="2">
    <source>
        <dbReference type="Proteomes" id="UP000075398"/>
    </source>
</evidence>